<dbReference type="PANTHER" id="PTHR43747">
    <property type="entry name" value="FAD-BINDING PROTEIN"/>
    <property type="match status" value="1"/>
</dbReference>
<evidence type="ECO:0000313" key="2">
    <source>
        <dbReference type="Proteomes" id="UP000030063"/>
    </source>
</evidence>
<proteinExistence type="predicted"/>
<dbReference type="eggNOG" id="COG0644">
    <property type="taxonomic scope" value="Bacteria"/>
</dbReference>
<name>A0A0A1YIR3_9PSED</name>
<dbReference type="InterPro" id="IPR050816">
    <property type="entry name" value="Flavin-dep_Halogenase_NPB"/>
</dbReference>
<comment type="caution">
    <text evidence="1">The sequence shown here is derived from an EMBL/GenBank/DDBJ whole genome shotgun (WGS) entry which is preliminary data.</text>
</comment>
<dbReference type="PANTHER" id="PTHR43747:SF1">
    <property type="entry name" value="SLR1998 PROTEIN"/>
    <property type="match status" value="1"/>
</dbReference>
<organism evidence="1 2">
    <name type="scientific">Pseudomonas taeanensis MS-3</name>
    <dbReference type="NCBI Taxonomy" id="1395571"/>
    <lineage>
        <taxon>Bacteria</taxon>
        <taxon>Pseudomonadati</taxon>
        <taxon>Pseudomonadota</taxon>
        <taxon>Gammaproteobacteria</taxon>
        <taxon>Pseudomonadales</taxon>
        <taxon>Pseudomonadaceae</taxon>
        <taxon>Pseudomonas</taxon>
    </lineage>
</organism>
<keyword evidence="2" id="KW-1185">Reference proteome</keyword>
<dbReference type="STRING" id="1395571.TMS3_0115765"/>
<dbReference type="Gene3D" id="3.50.50.60">
    <property type="entry name" value="FAD/NAD(P)-binding domain"/>
    <property type="match status" value="1"/>
</dbReference>
<dbReference type="PRINTS" id="PR00420">
    <property type="entry name" value="RNGMNOXGNASE"/>
</dbReference>
<evidence type="ECO:0000313" key="1">
    <source>
        <dbReference type="EMBL" id="KFX68941.1"/>
    </source>
</evidence>
<accession>A0A0A1YIR3</accession>
<dbReference type="InterPro" id="IPR036188">
    <property type="entry name" value="FAD/NAD-bd_sf"/>
</dbReference>
<dbReference type="OrthoDB" id="6310849at2"/>
<dbReference type="EMBL" id="AWSQ01000004">
    <property type="protein sequence ID" value="KFX68941.1"/>
    <property type="molecule type" value="Genomic_DNA"/>
</dbReference>
<dbReference type="Proteomes" id="UP000030063">
    <property type="component" value="Unassembled WGS sequence"/>
</dbReference>
<sequence length="434" mass="47529">MSAPRILVLGAGPAGAAVALGLKRLGYGVRVVSEWRRFAAVEGVSQRVLDGLRQAGLIKAGACVNAASARRVNWNGITQGFNQEFLVDRPTFDAAIREDLHAAGIGLVEARVRSTESSACGHQLQIEPGTRLHADFLVEARGRQAPLGGRRQRGPETLSLLNQWQAEEGSPASAVESLSDGWAWMARLSDGRCYWQITLDAGANDLPSKEQLADWCAVRRGQSSLVRELFGAQALHPATVHARSSTATLFHEVAGTNWLRVGDAAMAVDPLSGNGIFQSLSSALQAPAVINTLLQRPERAELARRFHQQRVEQLFLRFARTGRDFYAMEQNWPEQAFWQSRCRWPDAEPMHAAADFSQVRVQRAPVIRGDLIEEVEVVITPDQPLGIWHMQGIELAPLLRALRAGAGVDEVLDRVAPERRAMLRAWLGAQGCAI</sequence>
<reference evidence="1 2" key="1">
    <citation type="journal article" date="2014" name="Genome Announc.">
        <title>Draft Genome Sequence of Petroleum Oil-Degrading Marine Bacterium Pseudomonas taeanensis Strain MS-3, Isolated from a Crude Oil-Contaminated Seashore.</title>
        <authorList>
            <person name="Lee S.Y."/>
            <person name="Kim S.H."/>
            <person name="Lee D.G."/>
            <person name="Shin S."/>
            <person name="Yun S.H."/>
            <person name="Choi C.W."/>
            <person name="Chung Y.H."/>
            <person name="Choi J.S."/>
            <person name="Kahng H.Y."/>
            <person name="Kim S.I."/>
        </authorList>
    </citation>
    <scope>NUCLEOTIDE SEQUENCE [LARGE SCALE GENOMIC DNA]</scope>
    <source>
        <strain evidence="1 2">MS-3</strain>
    </source>
</reference>
<protein>
    <submittedName>
        <fullName evidence="1">FAD-dependent oxidoreductase</fullName>
    </submittedName>
</protein>
<gene>
    <name evidence="1" type="ORF">TMS3_0115765</name>
</gene>
<dbReference type="SUPFAM" id="SSF51905">
    <property type="entry name" value="FAD/NAD(P)-binding domain"/>
    <property type="match status" value="1"/>
</dbReference>
<dbReference type="RefSeq" id="WP_025166171.1">
    <property type="nucleotide sequence ID" value="NZ_AWSQ01000004.1"/>
</dbReference>
<dbReference type="AlphaFoldDB" id="A0A0A1YIR3"/>